<evidence type="ECO:0000313" key="4">
    <source>
        <dbReference type="Proteomes" id="UP000740413"/>
    </source>
</evidence>
<sequence length="332" mass="36639">MNRIFVFVCAFSLHLTIVSQNQKQAFSVEIFEDEALQVIDVNAEIKVIGSGFTWTEGPLWIADGDYLLFSDIPNNTVFKIDASGKTSEYLKPSGYLGESDYGAEPGSNGLLLSPNGELVLMQHGERRVAKMKSTLNAPKAEYEALADSFEEKRFNSPNDGVFDAEGNLYFTDPPYGLPKQMDDEQKELDYQGVYCLQATGDIVLVDKLSRPNGIAVNNDGSKLYVSVSNPEHAVWYQYDIFAPGKVGNKKLFYDVTELVGQEGQQGLPDGMKMHSKGYLFATGPGGVWLFNESGKAIARIHTGEKTANCVFGKDEKILYLTADDYVLSVSLK</sequence>
<organism evidence="3 4">
    <name type="scientific">Zobellia barbeyronii</name>
    <dbReference type="NCBI Taxonomy" id="2748009"/>
    <lineage>
        <taxon>Bacteria</taxon>
        <taxon>Pseudomonadati</taxon>
        <taxon>Bacteroidota</taxon>
        <taxon>Flavobacteriia</taxon>
        <taxon>Flavobacteriales</taxon>
        <taxon>Flavobacteriaceae</taxon>
        <taxon>Zobellia</taxon>
    </lineage>
</organism>
<dbReference type="EMBL" id="JACATN010000003">
    <property type="protein sequence ID" value="MBT2161745.1"/>
    <property type="molecule type" value="Genomic_DNA"/>
</dbReference>
<dbReference type="RefSeq" id="WP_214611874.1">
    <property type="nucleotide sequence ID" value="NZ_JACATN010000003.1"/>
</dbReference>
<dbReference type="Proteomes" id="UP000740413">
    <property type="component" value="Unassembled WGS sequence"/>
</dbReference>
<protein>
    <submittedName>
        <fullName evidence="3">SMP-30/gluconolactonase/LRE family protein</fullName>
    </submittedName>
</protein>
<gene>
    <name evidence="3" type="ORF">HW347_10740</name>
</gene>
<dbReference type="PANTHER" id="PTHR47572">
    <property type="entry name" value="LIPOPROTEIN-RELATED"/>
    <property type="match status" value="1"/>
</dbReference>
<dbReference type="InterPro" id="IPR013658">
    <property type="entry name" value="SGL"/>
</dbReference>
<dbReference type="InterPro" id="IPR011042">
    <property type="entry name" value="6-blade_b-propeller_TolB-like"/>
</dbReference>
<proteinExistence type="predicted"/>
<comment type="caution">
    <text evidence="3">The sequence shown here is derived from an EMBL/GenBank/DDBJ whole genome shotgun (WGS) entry which is preliminary data.</text>
</comment>
<evidence type="ECO:0000313" key="3">
    <source>
        <dbReference type="EMBL" id="MBT2161745.1"/>
    </source>
</evidence>
<name>A0ABS5WED1_9FLAO</name>
<evidence type="ECO:0000259" key="2">
    <source>
        <dbReference type="Pfam" id="PF08450"/>
    </source>
</evidence>
<dbReference type="InterPro" id="IPR051262">
    <property type="entry name" value="SMP-30/CGR1_Lactonase"/>
</dbReference>
<evidence type="ECO:0000256" key="1">
    <source>
        <dbReference type="ARBA" id="ARBA00022801"/>
    </source>
</evidence>
<reference evidence="4" key="2">
    <citation type="submission" date="2023-07" db="EMBL/GenBank/DDBJ databases">
        <title>Zobellia barbeyronii sp. nov., a new marine flavobacterium, isolated from green and red algae.</title>
        <authorList>
            <person name="Nedashkovskaya O.I."/>
            <person name="Otstavnykh N."/>
            <person name="Zhukova N."/>
            <person name="Guzev K."/>
            <person name="Chausova V."/>
            <person name="Tekutyeva L."/>
            <person name="Mikhailov V."/>
            <person name="Isaeva M."/>
        </authorList>
    </citation>
    <scope>NUCLEOTIDE SEQUENCE [LARGE SCALE GENOMIC DNA]</scope>
    <source>
        <strain evidence="4">KMM 6746</strain>
    </source>
</reference>
<reference evidence="3 4" key="1">
    <citation type="submission" date="2020-06" db="EMBL/GenBank/DDBJ databases">
        <authorList>
            <person name="Isaeva M.P."/>
            <person name="Chernysheva N.Y."/>
        </authorList>
    </citation>
    <scope>NUCLEOTIDE SEQUENCE [LARGE SCALE GENOMIC DNA]</scope>
    <source>
        <strain evidence="3 4">KMM 6746</strain>
    </source>
</reference>
<accession>A0ABS5WED1</accession>
<feature type="domain" description="SMP-30/Gluconolactonase/LRE-like region" evidence="2">
    <location>
        <begin position="54"/>
        <end position="322"/>
    </location>
</feature>
<dbReference type="Gene3D" id="2.120.10.30">
    <property type="entry name" value="TolB, C-terminal domain"/>
    <property type="match status" value="1"/>
</dbReference>
<dbReference type="PANTHER" id="PTHR47572:SF4">
    <property type="entry name" value="LACTONASE DRP35"/>
    <property type="match status" value="1"/>
</dbReference>
<dbReference type="SUPFAM" id="SSF63829">
    <property type="entry name" value="Calcium-dependent phosphotriesterase"/>
    <property type="match status" value="1"/>
</dbReference>
<keyword evidence="4" id="KW-1185">Reference proteome</keyword>
<dbReference type="Pfam" id="PF08450">
    <property type="entry name" value="SGL"/>
    <property type="match status" value="1"/>
</dbReference>
<keyword evidence="1" id="KW-0378">Hydrolase</keyword>